<reference evidence="3 4" key="1">
    <citation type="journal article" date="2015" name="Genome Announc.">
        <title>Expanding the biotechnology potential of lactobacilli through comparative genomics of 213 strains and associated genera.</title>
        <authorList>
            <person name="Sun Z."/>
            <person name="Harris H.M."/>
            <person name="McCann A."/>
            <person name="Guo C."/>
            <person name="Argimon S."/>
            <person name="Zhang W."/>
            <person name="Yang X."/>
            <person name="Jeffery I.B."/>
            <person name="Cooney J.C."/>
            <person name="Kagawa T.F."/>
            <person name="Liu W."/>
            <person name="Song Y."/>
            <person name="Salvetti E."/>
            <person name="Wrobel A."/>
            <person name="Rasinkangas P."/>
            <person name="Parkhill J."/>
            <person name="Rea M.C."/>
            <person name="O'Sullivan O."/>
            <person name="Ritari J."/>
            <person name="Douillard F.P."/>
            <person name="Paul Ross R."/>
            <person name="Yang R."/>
            <person name="Briner A.E."/>
            <person name="Felis G.E."/>
            <person name="de Vos W.M."/>
            <person name="Barrangou R."/>
            <person name="Klaenhammer T.R."/>
            <person name="Caufield P.W."/>
            <person name="Cui Y."/>
            <person name="Zhang H."/>
            <person name="O'Toole P.W."/>
        </authorList>
    </citation>
    <scope>NUCLEOTIDE SEQUENCE [LARGE SCALE GENOMIC DNA]</scope>
    <source>
        <strain evidence="3 4">DSM 23829</strain>
    </source>
</reference>
<dbReference type="OrthoDB" id="9798454at2"/>
<sequence length="234" mass="27768">MKTLVIIAHPKYDNSMTQAFLKSCQKDIDSVDLLVLDREYPNYDFDVKKEQKRLIKYERIIFQFPLYWYSAPAILKKYQDDVLTRNFTYKDEYGCLDGKELGIVTTLGEPIHHYHDGGDEAFTIDEIMKPYHALAHKAGMKFLPIFSISQFNYLTEHGKVKLLVRYRSYLTNSHLNSFKSEQLWYLEQLQLIREHISEDKKAGMDMLLDQIQSNYDKLDELNWELSMIKEKEDE</sequence>
<dbReference type="STRING" id="1423781.FD06_GL000057"/>
<dbReference type="PANTHER" id="PTHR47307:SF1">
    <property type="entry name" value="GLUTATHIONE-REGULATED POTASSIUM-EFFLUX SYSTEM ANCILLARY PROTEIN KEFG"/>
    <property type="match status" value="1"/>
</dbReference>
<evidence type="ECO:0000313" key="3">
    <source>
        <dbReference type="EMBL" id="KRM69891.1"/>
    </source>
</evidence>
<accession>A0A0R2B323</accession>
<organism evidence="3 4">
    <name type="scientific">Apilactobacillus ozensis DSM 23829 = JCM 17196</name>
    <dbReference type="NCBI Taxonomy" id="1423781"/>
    <lineage>
        <taxon>Bacteria</taxon>
        <taxon>Bacillati</taxon>
        <taxon>Bacillota</taxon>
        <taxon>Bacilli</taxon>
        <taxon>Lactobacillales</taxon>
        <taxon>Lactobacillaceae</taxon>
        <taxon>Apilactobacillus</taxon>
    </lineage>
</organism>
<evidence type="ECO:0000259" key="2">
    <source>
        <dbReference type="Pfam" id="PF02525"/>
    </source>
</evidence>
<dbReference type="SUPFAM" id="SSF52218">
    <property type="entry name" value="Flavoproteins"/>
    <property type="match status" value="1"/>
</dbReference>
<dbReference type="EMBL" id="AYYQ01000001">
    <property type="protein sequence ID" value="KRM69891.1"/>
    <property type="molecule type" value="Genomic_DNA"/>
</dbReference>
<name>A0A0R2B323_9LACO</name>
<keyword evidence="4" id="KW-1185">Reference proteome</keyword>
<evidence type="ECO:0000313" key="4">
    <source>
        <dbReference type="Proteomes" id="UP000052012"/>
    </source>
</evidence>
<dbReference type="Pfam" id="PF02525">
    <property type="entry name" value="Flavodoxin_2"/>
    <property type="match status" value="1"/>
</dbReference>
<dbReference type="GO" id="GO:0003955">
    <property type="term" value="F:NAD(P)H dehydrogenase (quinone) activity"/>
    <property type="evidence" value="ECO:0007669"/>
    <property type="project" value="TreeGrafter"/>
</dbReference>
<keyword evidence="1" id="KW-0560">Oxidoreductase</keyword>
<dbReference type="Gene3D" id="3.40.50.360">
    <property type="match status" value="1"/>
</dbReference>
<protein>
    <recommendedName>
        <fullName evidence="2">Flavodoxin-like fold domain-containing protein</fullName>
    </recommendedName>
</protein>
<dbReference type="PANTHER" id="PTHR47307">
    <property type="entry name" value="GLUTATHIONE-REGULATED POTASSIUM-EFFLUX SYSTEM ANCILLARY PROTEIN KEFG"/>
    <property type="match status" value="1"/>
</dbReference>
<dbReference type="AlphaFoldDB" id="A0A0R2B323"/>
<proteinExistence type="predicted"/>
<evidence type="ECO:0000256" key="1">
    <source>
        <dbReference type="ARBA" id="ARBA00023002"/>
    </source>
</evidence>
<dbReference type="Proteomes" id="UP000052012">
    <property type="component" value="Unassembled WGS sequence"/>
</dbReference>
<dbReference type="InterPro" id="IPR003680">
    <property type="entry name" value="Flavodoxin_fold"/>
</dbReference>
<dbReference type="RefSeq" id="WP_056965524.1">
    <property type="nucleotide sequence ID" value="NZ_AYYQ01000001.1"/>
</dbReference>
<comment type="caution">
    <text evidence="3">The sequence shown here is derived from an EMBL/GenBank/DDBJ whole genome shotgun (WGS) entry which is preliminary data.</text>
</comment>
<gene>
    <name evidence="3" type="ORF">FD06_GL000057</name>
</gene>
<dbReference type="InterPro" id="IPR029039">
    <property type="entry name" value="Flavoprotein-like_sf"/>
</dbReference>
<feature type="domain" description="Flavodoxin-like fold" evidence="2">
    <location>
        <begin position="1"/>
        <end position="156"/>
    </location>
</feature>
<dbReference type="InterPro" id="IPR046980">
    <property type="entry name" value="KefG/KefF"/>
</dbReference>
<dbReference type="GO" id="GO:0010181">
    <property type="term" value="F:FMN binding"/>
    <property type="evidence" value="ECO:0007669"/>
    <property type="project" value="TreeGrafter"/>
</dbReference>
<dbReference type="GO" id="GO:0009055">
    <property type="term" value="F:electron transfer activity"/>
    <property type="evidence" value="ECO:0007669"/>
    <property type="project" value="TreeGrafter"/>
</dbReference>
<dbReference type="PATRIC" id="fig|1423781.4.peg.59"/>